<dbReference type="EnsemblMetazoa" id="Aqu2.1.35408_001">
    <property type="protein sequence ID" value="Aqu2.1.35408_001"/>
    <property type="gene ID" value="Aqu2.1.35408"/>
</dbReference>
<feature type="region of interest" description="Disordered" evidence="1">
    <location>
        <begin position="52"/>
        <end position="134"/>
    </location>
</feature>
<feature type="compositionally biased region" description="Gly residues" evidence="1">
    <location>
        <begin position="54"/>
        <end position="83"/>
    </location>
</feature>
<reference evidence="2" key="1">
    <citation type="submission" date="2017-05" db="UniProtKB">
        <authorList>
            <consortium name="EnsemblMetazoa"/>
        </authorList>
    </citation>
    <scope>IDENTIFICATION</scope>
</reference>
<evidence type="ECO:0000313" key="2">
    <source>
        <dbReference type="EnsemblMetazoa" id="Aqu2.1.35408_001"/>
    </source>
</evidence>
<organism evidence="2">
    <name type="scientific">Amphimedon queenslandica</name>
    <name type="common">Sponge</name>
    <dbReference type="NCBI Taxonomy" id="400682"/>
    <lineage>
        <taxon>Eukaryota</taxon>
        <taxon>Metazoa</taxon>
        <taxon>Porifera</taxon>
        <taxon>Demospongiae</taxon>
        <taxon>Heteroscleromorpha</taxon>
        <taxon>Haplosclerida</taxon>
        <taxon>Niphatidae</taxon>
        <taxon>Amphimedon</taxon>
    </lineage>
</organism>
<feature type="compositionally biased region" description="Gly residues" evidence="1">
    <location>
        <begin position="101"/>
        <end position="116"/>
    </location>
</feature>
<evidence type="ECO:0000256" key="1">
    <source>
        <dbReference type="SAM" id="MobiDB-lite"/>
    </source>
</evidence>
<protein>
    <submittedName>
        <fullName evidence="2">Uncharacterized protein</fullName>
    </submittedName>
</protein>
<dbReference type="InParanoid" id="A0A1X7V5X0"/>
<proteinExistence type="predicted"/>
<dbReference type="AlphaFoldDB" id="A0A1X7V5X0"/>
<feature type="compositionally biased region" description="Low complexity" evidence="1">
    <location>
        <begin position="84"/>
        <end position="93"/>
    </location>
</feature>
<name>A0A1X7V5X0_AMPQE</name>
<accession>A0A1X7V5X0</accession>
<sequence>MATLCKSHCRKIEAQVFELFCLVEHYLRSLVLLPLRPLDGLALEDCCTKVELNGGQGGGRPPGKGNAGGGGPPTKSIAGGGGPPAISGIAGSGRPPPANGSAGGGGWPPGGGGGGPSSPARSTGGGEGTALCSS</sequence>